<protein>
    <submittedName>
        <fullName evidence="1">Uncharacterized protein</fullName>
    </submittedName>
</protein>
<evidence type="ECO:0000313" key="1">
    <source>
        <dbReference type="EMBL" id="JAE28729.1"/>
    </source>
</evidence>
<reference evidence="1" key="1">
    <citation type="submission" date="2014-09" db="EMBL/GenBank/DDBJ databases">
        <authorList>
            <person name="Magalhaes I.L.F."/>
            <person name="Oliveira U."/>
            <person name="Santos F.R."/>
            <person name="Vidigal T.H.D.A."/>
            <person name="Brescovit A.D."/>
            <person name="Santos A.J."/>
        </authorList>
    </citation>
    <scope>NUCLEOTIDE SEQUENCE</scope>
    <source>
        <tissue evidence="1">Shoot tissue taken approximately 20 cm above the soil surface</tissue>
    </source>
</reference>
<accession>A0A0A9GYV9</accession>
<dbReference type="EMBL" id="GBRH01169167">
    <property type="protein sequence ID" value="JAE28729.1"/>
    <property type="molecule type" value="Transcribed_RNA"/>
</dbReference>
<organism evidence="1">
    <name type="scientific">Arundo donax</name>
    <name type="common">Giant reed</name>
    <name type="synonym">Donax arundinaceus</name>
    <dbReference type="NCBI Taxonomy" id="35708"/>
    <lineage>
        <taxon>Eukaryota</taxon>
        <taxon>Viridiplantae</taxon>
        <taxon>Streptophyta</taxon>
        <taxon>Embryophyta</taxon>
        <taxon>Tracheophyta</taxon>
        <taxon>Spermatophyta</taxon>
        <taxon>Magnoliopsida</taxon>
        <taxon>Liliopsida</taxon>
        <taxon>Poales</taxon>
        <taxon>Poaceae</taxon>
        <taxon>PACMAD clade</taxon>
        <taxon>Arundinoideae</taxon>
        <taxon>Arundineae</taxon>
        <taxon>Arundo</taxon>
    </lineage>
</organism>
<name>A0A0A9GYV9_ARUDO</name>
<reference evidence="1" key="2">
    <citation type="journal article" date="2015" name="Data Brief">
        <title>Shoot transcriptome of the giant reed, Arundo donax.</title>
        <authorList>
            <person name="Barrero R.A."/>
            <person name="Guerrero F.D."/>
            <person name="Moolhuijzen P."/>
            <person name="Goolsby J.A."/>
            <person name="Tidwell J."/>
            <person name="Bellgard S.E."/>
            <person name="Bellgard M.I."/>
        </authorList>
    </citation>
    <scope>NUCLEOTIDE SEQUENCE</scope>
    <source>
        <tissue evidence="1">Shoot tissue taken approximately 20 cm above the soil surface</tissue>
    </source>
</reference>
<dbReference type="AlphaFoldDB" id="A0A0A9GYV9"/>
<sequence>MSISSRFSNNPLSKRLLNWAHPWKEMFFTFAAALLKKLKDSINGGRTLGPISLAQHSRQG</sequence>
<proteinExistence type="predicted"/>